<dbReference type="AlphaFoldDB" id="A0A941EFY2"/>
<accession>A0A941EFY2</accession>
<dbReference type="EMBL" id="JAGSOH010000095">
    <property type="protein sequence ID" value="MBR7829683.1"/>
    <property type="molecule type" value="Genomic_DNA"/>
</dbReference>
<keyword evidence="4 6" id="KW-0472">Membrane</keyword>
<evidence type="ECO:0000256" key="5">
    <source>
        <dbReference type="SAM" id="MobiDB-lite"/>
    </source>
</evidence>
<dbReference type="GO" id="GO:0016020">
    <property type="term" value="C:membrane"/>
    <property type="evidence" value="ECO:0007669"/>
    <property type="project" value="UniProtKB-SubCell"/>
</dbReference>
<evidence type="ECO:0000313" key="8">
    <source>
        <dbReference type="EMBL" id="MBR7829683.1"/>
    </source>
</evidence>
<feature type="transmembrane region" description="Helical" evidence="6">
    <location>
        <begin position="38"/>
        <end position="54"/>
    </location>
</feature>
<dbReference type="SUPFAM" id="SSF50182">
    <property type="entry name" value="Sm-like ribonucleoproteins"/>
    <property type="match status" value="1"/>
</dbReference>
<evidence type="ECO:0000313" key="9">
    <source>
        <dbReference type="Proteomes" id="UP000676325"/>
    </source>
</evidence>
<comment type="caution">
    <text evidence="8">The sequence shown here is derived from an EMBL/GenBank/DDBJ whole genome shotgun (WGS) entry which is preliminary data.</text>
</comment>
<keyword evidence="9" id="KW-1185">Reference proteome</keyword>
<keyword evidence="3 6" id="KW-1133">Transmembrane helix</keyword>
<feature type="domain" description="Mechanosensitive ion channel MscS" evidence="7">
    <location>
        <begin position="162"/>
        <end position="227"/>
    </location>
</feature>
<dbReference type="InterPro" id="IPR045275">
    <property type="entry name" value="MscS_archaea/bacteria_type"/>
</dbReference>
<dbReference type="RefSeq" id="WP_212520817.1">
    <property type="nucleotide sequence ID" value="NZ_JAGSOH010000095.1"/>
</dbReference>
<proteinExistence type="predicted"/>
<protein>
    <submittedName>
        <fullName evidence="8">Mechanosensitive ion channel family protein</fullName>
    </submittedName>
</protein>
<evidence type="ECO:0000256" key="1">
    <source>
        <dbReference type="ARBA" id="ARBA00004370"/>
    </source>
</evidence>
<dbReference type="GO" id="GO:0008381">
    <property type="term" value="F:mechanosensitive monoatomic ion channel activity"/>
    <property type="evidence" value="ECO:0007669"/>
    <property type="project" value="InterPro"/>
</dbReference>
<sequence>MSATPDPSQKEREDDSPDPWQQHLTAINHAISADFRRALAAAIVACLGLALTWASGGVLGENAPIAYFQHHGKVATICAVAGAVVFFAAGVTAVRSATSEILHAVPSRVGDDRKVGLRWICLVAGYLLVIFGTLGALNVPISRLALGASITGVILGIAAQQSLNNFFAGLILLVVRPVSVGQKISIRSGPIGGPYTGEVTDMTLTYVRLDTARGELLLPNSTILTAVIGPPGVFDDQPDMPQAPASQPAADPLLAAELPDRRA</sequence>
<dbReference type="Gene3D" id="1.10.287.1260">
    <property type="match status" value="1"/>
</dbReference>
<feature type="region of interest" description="Disordered" evidence="5">
    <location>
        <begin position="235"/>
        <end position="263"/>
    </location>
</feature>
<comment type="subcellular location">
    <subcellularLocation>
        <location evidence="1">Membrane</location>
    </subcellularLocation>
</comment>
<feature type="transmembrane region" description="Helical" evidence="6">
    <location>
        <begin position="115"/>
        <end position="137"/>
    </location>
</feature>
<dbReference type="Pfam" id="PF00924">
    <property type="entry name" value="MS_channel_2nd"/>
    <property type="match status" value="1"/>
</dbReference>
<evidence type="ECO:0000259" key="7">
    <source>
        <dbReference type="Pfam" id="PF00924"/>
    </source>
</evidence>
<name>A0A941EFY2_9ACTN</name>
<evidence type="ECO:0000256" key="4">
    <source>
        <dbReference type="ARBA" id="ARBA00023136"/>
    </source>
</evidence>
<dbReference type="PANTHER" id="PTHR30221:SF1">
    <property type="entry name" value="SMALL-CONDUCTANCE MECHANOSENSITIVE CHANNEL"/>
    <property type="match status" value="1"/>
</dbReference>
<feature type="transmembrane region" description="Helical" evidence="6">
    <location>
        <begin position="74"/>
        <end position="94"/>
    </location>
</feature>
<feature type="compositionally biased region" description="Low complexity" evidence="5">
    <location>
        <begin position="239"/>
        <end position="257"/>
    </location>
</feature>
<evidence type="ECO:0000256" key="2">
    <source>
        <dbReference type="ARBA" id="ARBA00022692"/>
    </source>
</evidence>
<dbReference type="Proteomes" id="UP000676325">
    <property type="component" value="Unassembled WGS sequence"/>
</dbReference>
<evidence type="ECO:0000256" key="6">
    <source>
        <dbReference type="SAM" id="Phobius"/>
    </source>
</evidence>
<feature type="transmembrane region" description="Helical" evidence="6">
    <location>
        <begin position="149"/>
        <end position="175"/>
    </location>
</feature>
<organism evidence="8 9">
    <name type="scientific">Actinospica acidithermotolerans</name>
    <dbReference type="NCBI Taxonomy" id="2828514"/>
    <lineage>
        <taxon>Bacteria</taxon>
        <taxon>Bacillati</taxon>
        <taxon>Actinomycetota</taxon>
        <taxon>Actinomycetes</taxon>
        <taxon>Catenulisporales</taxon>
        <taxon>Actinospicaceae</taxon>
        <taxon>Actinospica</taxon>
    </lineage>
</organism>
<keyword evidence="2 6" id="KW-0812">Transmembrane</keyword>
<dbReference type="PANTHER" id="PTHR30221">
    <property type="entry name" value="SMALL-CONDUCTANCE MECHANOSENSITIVE CHANNEL"/>
    <property type="match status" value="1"/>
</dbReference>
<dbReference type="Gene3D" id="2.30.30.60">
    <property type="match status" value="1"/>
</dbReference>
<evidence type="ECO:0000256" key="3">
    <source>
        <dbReference type="ARBA" id="ARBA00022989"/>
    </source>
</evidence>
<dbReference type="InterPro" id="IPR010920">
    <property type="entry name" value="LSM_dom_sf"/>
</dbReference>
<dbReference type="InterPro" id="IPR006685">
    <property type="entry name" value="MscS_channel_2nd"/>
</dbReference>
<gene>
    <name evidence="8" type="ORF">KDK95_25475</name>
</gene>
<reference evidence="8" key="1">
    <citation type="submission" date="2021-04" db="EMBL/GenBank/DDBJ databases">
        <title>Genome based classification of Actinospica acidithermotolerans sp. nov., an actinobacterium isolated from an Indonesian hot spring.</title>
        <authorList>
            <person name="Kusuma A.B."/>
            <person name="Putra K.E."/>
            <person name="Nafisah S."/>
            <person name="Loh J."/>
            <person name="Nouioui I."/>
            <person name="Goodfellow M."/>
        </authorList>
    </citation>
    <scope>NUCLEOTIDE SEQUENCE</scope>
    <source>
        <strain evidence="8">MGRD01-02</strain>
    </source>
</reference>
<dbReference type="InterPro" id="IPR023408">
    <property type="entry name" value="MscS_beta-dom_sf"/>
</dbReference>